<accession>A0A5B7HPG1</accession>
<comment type="caution">
    <text evidence="1">The sequence shown here is derived from an EMBL/GenBank/DDBJ whole genome shotgun (WGS) entry which is preliminary data.</text>
</comment>
<dbReference type="Proteomes" id="UP000324222">
    <property type="component" value="Unassembled WGS sequence"/>
</dbReference>
<evidence type="ECO:0000313" key="2">
    <source>
        <dbReference type="Proteomes" id="UP000324222"/>
    </source>
</evidence>
<name>A0A5B7HPG1_PORTR</name>
<dbReference type="EMBL" id="VSRR010034007">
    <property type="protein sequence ID" value="MPC72033.1"/>
    <property type="molecule type" value="Genomic_DNA"/>
</dbReference>
<protein>
    <submittedName>
        <fullName evidence="1">Uncharacterized protein</fullName>
    </submittedName>
</protein>
<reference evidence="1 2" key="1">
    <citation type="submission" date="2019-05" db="EMBL/GenBank/DDBJ databases">
        <title>Another draft genome of Portunus trituberculatus and its Hox gene families provides insights of decapod evolution.</title>
        <authorList>
            <person name="Jeong J.-H."/>
            <person name="Song I."/>
            <person name="Kim S."/>
            <person name="Choi T."/>
            <person name="Kim D."/>
            <person name="Ryu S."/>
            <person name="Kim W."/>
        </authorList>
    </citation>
    <scope>NUCLEOTIDE SEQUENCE [LARGE SCALE GENOMIC DNA]</scope>
    <source>
        <tissue evidence="1">Muscle</tissue>
    </source>
</reference>
<dbReference type="AlphaFoldDB" id="A0A5B7HPG1"/>
<proteinExistence type="predicted"/>
<evidence type="ECO:0000313" key="1">
    <source>
        <dbReference type="EMBL" id="MPC72033.1"/>
    </source>
</evidence>
<organism evidence="1 2">
    <name type="scientific">Portunus trituberculatus</name>
    <name type="common">Swimming crab</name>
    <name type="synonym">Neptunus trituberculatus</name>
    <dbReference type="NCBI Taxonomy" id="210409"/>
    <lineage>
        <taxon>Eukaryota</taxon>
        <taxon>Metazoa</taxon>
        <taxon>Ecdysozoa</taxon>
        <taxon>Arthropoda</taxon>
        <taxon>Crustacea</taxon>
        <taxon>Multicrustacea</taxon>
        <taxon>Malacostraca</taxon>
        <taxon>Eumalacostraca</taxon>
        <taxon>Eucarida</taxon>
        <taxon>Decapoda</taxon>
        <taxon>Pleocyemata</taxon>
        <taxon>Brachyura</taxon>
        <taxon>Eubrachyura</taxon>
        <taxon>Portunoidea</taxon>
        <taxon>Portunidae</taxon>
        <taxon>Portuninae</taxon>
        <taxon>Portunus</taxon>
    </lineage>
</organism>
<gene>
    <name evidence="1" type="ORF">E2C01_066326</name>
</gene>
<sequence>MVAVSSQVVGIISTTLFNVVTSVHTTTVTFTSLSDPCIKINTSPVTTTTISVAKLPKPSFACSLENLISIPSVPPYTRPTDPEE</sequence>
<keyword evidence="2" id="KW-1185">Reference proteome</keyword>